<reference evidence="3" key="1">
    <citation type="journal article" date="2019" name="Int. J. Syst. Evol. Microbiol.">
        <title>The Global Catalogue of Microorganisms (GCM) 10K type strain sequencing project: providing services to taxonomists for standard genome sequencing and annotation.</title>
        <authorList>
            <consortium name="The Broad Institute Genomics Platform"/>
            <consortium name="The Broad Institute Genome Sequencing Center for Infectious Disease"/>
            <person name="Wu L."/>
            <person name="Ma J."/>
        </authorList>
    </citation>
    <scope>NUCLEOTIDE SEQUENCE [LARGE SCALE GENOMIC DNA]</scope>
    <source>
        <strain evidence="3">JCM 16924</strain>
    </source>
</reference>
<sequence length="138" mass="14582">MRKIRAEATVRVTASRKTVRNVLTVFSPVLTCSMYPAARYFRVGRGALGCQSGIHAAEDCSSRHYRGRPGDRQHCQGARDRPGGDDGPVPCENVRGLGDGGRGQGERDGGQGAGPVTDAVQVGCLPVELAATLFDQEG</sequence>
<dbReference type="EMBL" id="BAAAZX010000021">
    <property type="protein sequence ID" value="GAA4013166.1"/>
    <property type="molecule type" value="Genomic_DNA"/>
</dbReference>
<evidence type="ECO:0000256" key="1">
    <source>
        <dbReference type="SAM" id="MobiDB-lite"/>
    </source>
</evidence>
<name>A0ABP7SKS9_9ACTN</name>
<feature type="region of interest" description="Disordered" evidence="1">
    <location>
        <begin position="65"/>
        <end position="117"/>
    </location>
</feature>
<accession>A0ABP7SKS9</accession>
<feature type="compositionally biased region" description="Basic and acidic residues" evidence="1">
    <location>
        <begin position="65"/>
        <end position="84"/>
    </location>
</feature>
<proteinExistence type="predicted"/>
<evidence type="ECO:0000313" key="3">
    <source>
        <dbReference type="Proteomes" id="UP001500456"/>
    </source>
</evidence>
<gene>
    <name evidence="2" type="ORF">GCM10022232_64220</name>
</gene>
<comment type="caution">
    <text evidence="2">The sequence shown here is derived from an EMBL/GenBank/DDBJ whole genome shotgun (WGS) entry which is preliminary data.</text>
</comment>
<dbReference type="Proteomes" id="UP001500456">
    <property type="component" value="Unassembled WGS sequence"/>
</dbReference>
<organism evidence="2 3">
    <name type="scientific">Streptomyces plumbiresistens</name>
    <dbReference type="NCBI Taxonomy" id="511811"/>
    <lineage>
        <taxon>Bacteria</taxon>
        <taxon>Bacillati</taxon>
        <taxon>Actinomycetota</taxon>
        <taxon>Actinomycetes</taxon>
        <taxon>Kitasatosporales</taxon>
        <taxon>Streptomycetaceae</taxon>
        <taxon>Streptomyces</taxon>
    </lineage>
</organism>
<keyword evidence="3" id="KW-1185">Reference proteome</keyword>
<evidence type="ECO:0000313" key="2">
    <source>
        <dbReference type="EMBL" id="GAA4013166.1"/>
    </source>
</evidence>
<protein>
    <submittedName>
        <fullName evidence="2">Uncharacterized protein</fullName>
    </submittedName>
</protein>